<reference evidence="15" key="1">
    <citation type="submission" date="2023-07" db="EMBL/GenBank/DDBJ databases">
        <title>Genomic Encyclopedia of Type Strains, Phase IV (KMG-IV): sequencing the most valuable type-strain genomes for metagenomic binning, comparative biology and taxonomic classification.</title>
        <authorList>
            <person name="Goeker M."/>
        </authorList>
    </citation>
    <scope>NUCLEOTIDE SEQUENCE</scope>
    <source>
        <strain evidence="15">DSM 21202</strain>
    </source>
</reference>
<feature type="region of interest" description="Disordered" evidence="12">
    <location>
        <begin position="1"/>
        <end position="34"/>
    </location>
</feature>
<dbReference type="GO" id="GO:0005829">
    <property type="term" value="C:cytosol"/>
    <property type="evidence" value="ECO:0007669"/>
    <property type="project" value="TreeGrafter"/>
</dbReference>
<accession>A0AAE3VM30</accession>
<keyword evidence="2" id="KW-0963">Cytoplasm</keyword>
<evidence type="ECO:0000313" key="15">
    <source>
        <dbReference type="EMBL" id="MDQ0314994.1"/>
    </source>
</evidence>
<evidence type="ECO:0000256" key="10">
    <source>
        <dbReference type="PROSITE-ProRule" id="PRU00169"/>
    </source>
</evidence>
<dbReference type="SUPFAM" id="SSF52172">
    <property type="entry name" value="CheY-like"/>
    <property type="match status" value="1"/>
</dbReference>
<dbReference type="PROSITE" id="PS50110">
    <property type="entry name" value="RESPONSE_REGULATORY"/>
    <property type="match status" value="1"/>
</dbReference>
<dbReference type="GO" id="GO:0006355">
    <property type="term" value="P:regulation of DNA-templated transcription"/>
    <property type="evidence" value="ECO:0007669"/>
    <property type="project" value="InterPro"/>
</dbReference>
<feature type="domain" description="OmpR/PhoB-type" evidence="14">
    <location>
        <begin position="168"/>
        <end position="267"/>
    </location>
</feature>
<evidence type="ECO:0000256" key="1">
    <source>
        <dbReference type="ARBA" id="ARBA00004496"/>
    </source>
</evidence>
<dbReference type="Pfam" id="PF00486">
    <property type="entry name" value="Trans_reg_C"/>
    <property type="match status" value="1"/>
</dbReference>
<dbReference type="GO" id="GO:0000976">
    <property type="term" value="F:transcription cis-regulatory region binding"/>
    <property type="evidence" value="ECO:0007669"/>
    <property type="project" value="TreeGrafter"/>
</dbReference>
<dbReference type="InterPro" id="IPR001789">
    <property type="entry name" value="Sig_transdc_resp-reg_receiver"/>
</dbReference>
<dbReference type="GO" id="GO:0000156">
    <property type="term" value="F:phosphorelay response regulator activity"/>
    <property type="evidence" value="ECO:0007669"/>
    <property type="project" value="TreeGrafter"/>
</dbReference>
<name>A0AAE3VM30_9HYPH</name>
<evidence type="ECO:0000256" key="12">
    <source>
        <dbReference type="SAM" id="MobiDB-lite"/>
    </source>
</evidence>
<feature type="compositionally biased region" description="Basic and acidic residues" evidence="12">
    <location>
        <begin position="10"/>
        <end position="27"/>
    </location>
</feature>
<keyword evidence="16" id="KW-1185">Reference proteome</keyword>
<dbReference type="InterPro" id="IPR036388">
    <property type="entry name" value="WH-like_DNA-bd_sf"/>
</dbReference>
<dbReference type="CDD" id="cd17594">
    <property type="entry name" value="REC_OmpR_VirG"/>
    <property type="match status" value="1"/>
</dbReference>
<dbReference type="Proteomes" id="UP001229244">
    <property type="component" value="Unassembled WGS sequence"/>
</dbReference>
<sequence length="272" mass="30653">MDASSPNRSLADHVSRGDRFDPGKDSRSSPPSALRGGGFLIVDDDAAFRAVLSTFLEQHNLPSTFAANRAEVRKQMNSASPSLIILDIKLGQEDGLDILREIRSSSDVPVIIMTGHRRDEIDRVVGLELGADDYLTKPFSLHELLARIRAILRRQEIGRMARIKDPERGGYRFLGWQLERRARRLIDPTGRLVPLTKGEYSLLLAFLASPQRPLSREQLLQLTRLHEDVYDRSIDVQVLRLRRKLEADASAPQVIVTERGVGYVFAHPVEPY</sequence>
<keyword evidence="5" id="KW-0805">Transcription regulation</keyword>
<dbReference type="Gene3D" id="1.10.10.10">
    <property type="entry name" value="Winged helix-like DNA-binding domain superfamily/Winged helix DNA-binding domain"/>
    <property type="match status" value="1"/>
</dbReference>
<comment type="subcellular location">
    <subcellularLocation>
        <location evidence="1">Cytoplasm</location>
    </subcellularLocation>
</comment>
<dbReference type="FunFam" id="1.10.10.10:FF:000099">
    <property type="entry name" value="Two-component system response regulator TorR"/>
    <property type="match status" value="1"/>
</dbReference>
<dbReference type="InterPro" id="IPR039420">
    <property type="entry name" value="WalR-like"/>
</dbReference>
<evidence type="ECO:0000256" key="9">
    <source>
        <dbReference type="ARBA" id="ARBA00067337"/>
    </source>
</evidence>
<evidence type="ECO:0000313" key="16">
    <source>
        <dbReference type="Proteomes" id="UP001229244"/>
    </source>
</evidence>
<evidence type="ECO:0000256" key="3">
    <source>
        <dbReference type="ARBA" id="ARBA00022553"/>
    </source>
</evidence>
<dbReference type="PANTHER" id="PTHR48111">
    <property type="entry name" value="REGULATOR OF RPOS"/>
    <property type="match status" value="1"/>
</dbReference>
<evidence type="ECO:0000259" key="13">
    <source>
        <dbReference type="PROSITE" id="PS50110"/>
    </source>
</evidence>
<gene>
    <name evidence="15" type="ORF">J2S73_001431</name>
</gene>
<dbReference type="SMART" id="SM00862">
    <property type="entry name" value="Trans_reg_C"/>
    <property type="match status" value="1"/>
</dbReference>
<dbReference type="RefSeq" id="WP_306884782.1">
    <property type="nucleotide sequence ID" value="NZ_JAUSUL010000001.1"/>
</dbReference>
<evidence type="ECO:0000259" key="14">
    <source>
        <dbReference type="PROSITE" id="PS51755"/>
    </source>
</evidence>
<evidence type="ECO:0000256" key="8">
    <source>
        <dbReference type="ARBA" id="ARBA00023163"/>
    </source>
</evidence>
<dbReference type="GO" id="GO:0032993">
    <property type="term" value="C:protein-DNA complex"/>
    <property type="evidence" value="ECO:0007669"/>
    <property type="project" value="TreeGrafter"/>
</dbReference>
<evidence type="ECO:0000256" key="6">
    <source>
        <dbReference type="ARBA" id="ARBA00023125"/>
    </source>
</evidence>
<evidence type="ECO:0000256" key="11">
    <source>
        <dbReference type="PROSITE-ProRule" id="PRU01091"/>
    </source>
</evidence>
<dbReference type="PANTHER" id="PTHR48111:SF4">
    <property type="entry name" value="DNA-BINDING DUAL TRANSCRIPTIONAL REGULATOR OMPR"/>
    <property type="match status" value="1"/>
</dbReference>
<dbReference type="Pfam" id="PF00072">
    <property type="entry name" value="Response_reg"/>
    <property type="match status" value="1"/>
</dbReference>
<feature type="domain" description="Response regulatory" evidence="13">
    <location>
        <begin position="38"/>
        <end position="152"/>
    </location>
</feature>
<keyword evidence="8" id="KW-0804">Transcription</keyword>
<evidence type="ECO:0000256" key="2">
    <source>
        <dbReference type="ARBA" id="ARBA00022490"/>
    </source>
</evidence>
<keyword evidence="7" id="KW-0010">Activator</keyword>
<dbReference type="SUPFAM" id="SSF46894">
    <property type="entry name" value="C-terminal effector domain of the bipartite response regulators"/>
    <property type="match status" value="1"/>
</dbReference>
<dbReference type="InterPro" id="IPR011006">
    <property type="entry name" value="CheY-like_superfamily"/>
</dbReference>
<dbReference type="CDD" id="cd00383">
    <property type="entry name" value="trans_reg_C"/>
    <property type="match status" value="1"/>
</dbReference>
<dbReference type="EMBL" id="JAUSUL010000001">
    <property type="protein sequence ID" value="MDQ0314994.1"/>
    <property type="molecule type" value="Genomic_DNA"/>
</dbReference>
<comment type="caution">
    <text evidence="15">The sequence shown here is derived from an EMBL/GenBank/DDBJ whole genome shotgun (WGS) entry which is preliminary data.</text>
</comment>
<keyword evidence="6 11" id="KW-0238">DNA-binding</keyword>
<dbReference type="SMART" id="SM00448">
    <property type="entry name" value="REC"/>
    <property type="match status" value="1"/>
</dbReference>
<proteinExistence type="predicted"/>
<dbReference type="PROSITE" id="PS51755">
    <property type="entry name" value="OMPR_PHOB"/>
    <property type="match status" value="1"/>
</dbReference>
<keyword evidence="4" id="KW-0902">Two-component regulatory system</keyword>
<evidence type="ECO:0000256" key="7">
    <source>
        <dbReference type="ARBA" id="ARBA00023159"/>
    </source>
</evidence>
<feature type="modified residue" description="4-aspartylphosphate" evidence="10">
    <location>
        <position position="87"/>
    </location>
</feature>
<dbReference type="InterPro" id="IPR016032">
    <property type="entry name" value="Sig_transdc_resp-reg_C-effctor"/>
</dbReference>
<dbReference type="InterPro" id="IPR001867">
    <property type="entry name" value="OmpR/PhoB-type_DNA-bd"/>
</dbReference>
<protein>
    <recommendedName>
        <fullName evidence="9">Regulatory protein VirG</fullName>
    </recommendedName>
</protein>
<keyword evidence="3 10" id="KW-0597">Phosphoprotein</keyword>
<evidence type="ECO:0000256" key="4">
    <source>
        <dbReference type="ARBA" id="ARBA00023012"/>
    </source>
</evidence>
<dbReference type="Gene3D" id="3.40.50.2300">
    <property type="match status" value="1"/>
</dbReference>
<feature type="DNA-binding region" description="OmpR/PhoB-type" evidence="11">
    <location>
        <begin position="168"/>
        <end position="267"/>
    </location>
</feature>
<evidence type="ECO:0000256" key="5">
    <source>
        <dbReference type="ARBA" id="ARBA00023015"/>
    </source>
</evidence>
<dbReference type="Gene3D" id="6.10.250.690">
    <property type="match status" value="1"/>
</dbReference>
<dbReference type="AlphaFoldDB" id="A0AAE3VM30"/>
<organism evidence="15 16">
    <name type="scientific">Amorphus orientalis</name>
    <dbReference type="NCBI Taxonomy" id="649198"/>
    <lineage>
        <taxon>Bacteria</taxon>
        <taxon>Pseudomonadati</taxon>
        <taxon>Pseudomonadota</taxon>
        <taxon>Alphaproteobacteria</taxon>
        <taxon>Hyphomicrobiales</taxon>
        <taxon>Amorphaceae</taxon>
        <taxon>Amorphus</taxon>
    </lineage>
</organism>